<dbReference type="PANTHER" id="PTHR22993">
    <property type="entry name" value="FORMAMIDOPYRIMIDINE-DNA GLYCOSYLASE"/>
    <property type="match status" value="1"/>
</dbReference>
<evidence type="ECO:0000313" key="3">
    <source>
        <dbReference type="EMBL" id="KAG7374209.1"/>
    </source>
</evidence>
<dbReference type="EMBL" id="JAGRRH010000001">
    <property type="protein sequence ID" value="KAG7374209.1"/>
    <property type="molecule type" value="Genomic_DNA"/>
</dbReference>
<evidence type="ECO:0000313" key="4">
    <source>
        <dbReference type="Proteomes" id="UP000693970"/>
    </source>
</evidence>
<name>A0A9K3M4W9_9STRA</name>
<evidence type="ECO:0000259" key="2">
    <source>
        <dbReference type="PROSITE" id="PS51068"/>
    </source>
</evidence>
<dbReference type="GO" id="GO:0019104">
    <property type="term" value="F:DNA N-glycosylase activity"/>
    <property type="evidence" value="ECO:0007669"/>
    <property type="project" value="InterPro"/>
</dbReference>
<accession>A0A9K3M4W9</accession>
<feature type="compositionally biased region" description="Polar residues" evidence="1">
    <location>
        <begin position="363"/>
        <end position="372"/>
    </location>
</feature>
<feature type="domain" description="Formamidopyrimidine-DNA glycosylase catalytic" evidence="2">
    <location>
        <begin position="34"/>
        <end position="167"/>
    </location>
</feature>
<proteinExistence type="predicted"/>
<dbReference type="SMART" id="SM00898">
    <property type="entry name" value="Fapy_DNA_glyco"/>
    <property type="match status" value="1"/>
</dbReference>
<dbReference type="Proteomes" id="UP000693970">
    <property type="component" value="Unassembled WGS sequence"/>
</dbReference>
<dbReference type="PROSITE" id="PS51068">
    <property type="entry name" value="FPG_CAT"/>
    <property type="match status" value="1"/>
</dbReference>
<dbReference type="GO" id="GO:0008270">
    <property type="term" value="F:zinc ion binding"/>
    <property type="evidence" value="ECO:0007669"/>
    <property type="project" value="InterPro"/>
</dbReference>
<reference evidence="3" key="1">
    <citation type="journal article" date="2021" name="Sci. Rep.">
        <title>Diploid genomic architecture of Nitzschia inconspicua, an elite biomass production diatom.</title>
        <authorList>
            <person name="Oliver A."/>
            <person name="Podell S."/>
            <person name="Pinowska A."/>
            <person name="Traller J.C."/>
            <person name="Smith S.R."/>
            <person name="McClure R."/>
            <person name="Beliaev A."/>
            <person name="Bohutskyi P."/>
            <person name="Hill E.A."/>
            <person name="Rabines A."/>
            <person name="Zheng H."/>
            <person name="Allen L.Z."/>
            <person name="Kuo A."/>
            <person name="Grigoriev I.V."/>
            <person name="Allen A.E."/>
            <person name="Hazlebeck D."/>
            <person name="Allen E.E."/>
        </authorList>
    </citation>
    <scope>NUCLEOTIDE SEQUENCE</scope>
    <source>
        <strain evidence="3">Hildebrandi</strain>
    </source>
</reference>
<dbReference type="GO" id="GO:0005634">
    <property type="term" value="C:nucleus"/>
    <property type="evidence" value="ECO:0007669"/>
    <property type="project" value="TreeGrafter"/>
</dbReference>
<dbReference type="AlphaFoldDB" id="A0A9K3M4W9"/>
<dbReference type="GO" id="GO:0003906">
    <property type="term" value="F:DNA-(apurinic or apyrimidinic site) endonuclease activity"/>
    <property type="evidence" value="ECO:0007669"/>
    <property type="project" value="InterPro"/>
</dbReference>
<dbReference type="Pfam" id="PF01149">
    <property type="entry name" value="Fapy_DNA_glyco"/>
    <property type="match status" value="1"/>
</dbReference>
<dbReference type="PANTHER" id="PTHR22993:SF9">
    <property type="entry name" value="FORMAMIDOPYRIMIDINE-DNA GLYCOSYLASE"/>
    <property type="match status" value="1"/>
</dbReference>
<organism evidence="3 4">
    <name type="scientific">Nitzschia inconspicua</name>
    <dbReference type="NCBI Taxonomy" id="303405"/>
    <lineage>
        <taxon>Eukaryota</taxon>
        <taxon>Sar</taxon>
        <taxon>Stramenopiles</taxon>
        <taxon>Ochrophyta</taxon>
        <taxon>Bacillariophyta</taxon>
        <taxon>Bacillariophyceae</taxon>
        <taxon>Bacillariophycidae</taxon>
        <taxon>Bacillariales</taxon>
        <taxon>Bacillariaceae</taxon>
        <taxon>Nitzschia</taxon>
    </lineage>
</organism>
<feature type="compositionally biased region" description="Basic residues" evidence="1">
    <location>
        <begin position="398"/>
        <end position="412"/>
    </location>
</feature>
<dbReference type="GO" id="GO:0006284">
    <property type="term" value="P:base-excision repair"/>
    <property type="evidence" value="ECO:0007669"/>
    <property type="project" value="InterPro"/>
</dbReference>
<keyword evidence="4" id="KW-1185">Reference proteome</keyword>
<feature type="region of interest" description="Disordered" evidence="1">
    <location>
        <begin position="329"/>
        <end position="412"/>
    </location>
</feature>
<reference evidence="3" key="2">
    <citation type="submission" date="2021-04" db="EMBL/GenBank/DDBJ databases">
        <authorList>
            <person name="Podell S."/>
        </authorList>
    </citation>
    <scope>NUCLEOTIDE SEQUENCE</scope>
    <source>
        <strain evidence="3">Hildebrandi</strain>
    </source>
</reference>
<dbReference type="SMART" id="SM01232">
    <property type="entry name" value="H2TH"/>
    <property type="match status" value="1"/>
</dbReference>
<sequence length="412" mass="46339">MNSVPVQMLFHRMPHCNRSYKKESKPTLHNLNMPELPEVEQFRSLLAPLISNEHVITLERHSLEKAPPRKFLSDEDIADIRSSKLVVSEVLRKGKLICMVLSPKNAAKKTKKYLLVHMGMTGRISNASRIPKLMELAETTEYPPPHTYLKFIAGPYDACFSDPRKFGSVLLKDSMDDDFDVLAPDAWTEIVTKTKPGEMIVDPTAIAKLSEQKLGIKALLLDQNRAVSGVGNYLADEVLYQLEMHPDQKYLTSQQAETVLRKLFDILNVAIDCYAKEEDFPKEWLFHYRWGKGKKEGPKDCHGRTITFLTSGGRTSAIVPSIQKLKAQKTTSTNSGTQVITKNPTTSTISKTKTEVKSEKIATVTSETTKTRVPQRPIARKRKAGGSSSTNLSDEHHKKGSRRSPRLASRQR</sequence>
<dbReference type="InterPro" id="IPR012319">
    <property type="entry name" value="FPG_cat"/>
</dbReference>
<dbReference type="GO" id="GO:0003684">
    <property type="term" value="F:damaged DNA binding"/>
    <property type="evidence" value="ECO:0007669"/>
    <property type="project" value="InterPro"/>
</dbReference>
<dbReference type="InterPro" id="IPR015886">
    <property type="entry name" value="H2TH_FPG"/>
</dbReference>
<feature type="compositionally biased region" description="Polar residues" evidence="1">
    <location>
        <begin position="329"/>
        <end position="351"/>
    </location>
</feature>
<gene>
    <name evidence="3" type="ORF">IV203_013304</name>
</gene>
<dbReference type="Pfam" id="PF06831">
    <property type="entry name" value="H2TH"/>
    <property type="match status" value="1"/>
</dbReference>
<comment type="caution">
    <text evidence="3">The sequence shown here is derived from an EMBL/GenBank/DDBJ whole genome shotgun (WGS) entry which is preliminary data.</text>
</comment>
<protein>
    <submittedName>
        <fullName evidence="3">Formamidopyrimidine-DNA glycosylase</fullName>
    </submittedName>
</protein>
<dbReference type="OrthoDB" id="444592at2759"/>
<evidence type="ECO:0000256" key="1">
    <source>
        <dbReference type="SAM" id="MobiDB-lite"/>
    </source>
</evidence>